<comment type="caution">
    <text evidence="3">The sequence shown here is derived from an EMBL/GenBank/DDBJ whole genome shotgun (WGS) entry which is preliminary data.</text>
</comment>
<proteinExistence type="predicted"/>
<reference evidence="3 4" key="1">
    <citation type="submission" date="2024-10" db="EMBL/GenBank/DDBJ databases">
        <title>Updated reference genomes for cyclostephanoid diatoms.</title>
        <authorList>
            <person name="Roberts W.R."/>
            <person name="Alverson A.J."/>
        </authorList>
    </citation>
    <scope>NUCLEOTIDE SEQUENCE [LARGE SCALE GENOMIC DNA]</scope>
    <source>
        <strain evidence="3 4">AJA232-27</strain>
    </source>
</reference>
<sequence length="899" mass="96736">MSAAMAEVSTPAANTSISGSNVGSNNVLSDKVNRALQVRTDTPAMRAALDALANLPTDHEYDLMSIGVGGGVGGSSGGDGASRKPSSSGGGGVIDAKSVRAAIERDALRRALDFQKELQKLGRDATKLRERVETVAKVATLVKQRVETQIIDVGGDSGRSTLSKHDDVGDILTNDSGGGGGSSSGAIDAWEAERNLVSHLAYSQRAYVEAMKRQVAVNDFLDKFDLGEDEARLLDHYNFEGFVASDRYMDGEGHNPWKHPNAALHVIPNPSQGVMDDAMAFLSALERLTVIRRELTKTFGSGAEHSDVLLEGGNVADDSVLESGGGEHSARQSLGAHSALRMMENLASRQEHAHERLYQFIQFFLGIGTAAPSPNAMMAPTSSSDSGRLSHYDLASHGALGRFRDGDEMDEAFNHPIIRRSVHVLRHSPAHHVHELELIAAGRRTEVTRRFLLALTSGYSGMAPLEMKAHDPVGYVGDMLAFAFRAFRVEGELFKTLMVWDDYEGMSNTKDGTEKDGSYNTASPDDDQLEEDDDISKPMNVASVLAQSMGGLARPLRTRVSQVVFSLASQGGDGSSADGHGDLTIHPTNDDDDDASSSLNRLVALFSICGLLRFYCSAVRKALEKLDESDGDDSHASNPFFTACEESLTEASESYIASLRAFGAMLVTHSSASALSEAQLAKRVIACIAEERAASPGFSDDVQSLTEGEDAVDKQLSLSTVVGTMIESAMPHLRTLDDCAALKSALNVATKCGLKARESTKWSNLTQEAECSLVESLVDLETDEVLHICGLDGLRSALRHMDGVYVEGMTMASHPGLTQRDVEASMKKFYSSLFSPPIPTFEDTIKDPELRKSARSKTAQRVVDVYQELYNAITSEKGGYADVSFLSHDPDQVKTLLSL</sequence>
<feature type="domain" description="Conserved Oligomeric Golgi complex subunit 6 C-terminal" evidence="2">
    <location>
        <begin position="338"/>
        <end position="566"/>
    </location>
</feature>
<feature type="region of interest" description="Disordered" evidence="1">
    <location>
        <begin position="1"/>
        <end position="24"/>
    </location>
</feature>
<feature type="region of interest" description="Disordered" evidence="1">
    <location>
        <begin position="507"/>
        <end position="535"/>
    </location>
</feature>
<dbReference type="InterPro" id="IPR010490">
    <property type="entry name" value="COG6"/>
</dbReference>
<dbReference type="Pfam" id="PF20653">
    <property type="entry name" value="COG6_C"/>
    <property type="match status" value="2"/>
</dbReference>
<evidence type="ECO:0000313" key="4">
    <source>
        <dbReference type="Proteomes" id="UP001530293"/>
    </source>
</evidence>
<evidence type="ECO:0000313" key="3">
    <source>
        <dbReference type="EMBL" id="KAL3767978.1"/>
    </source>
</evidence>
<dbReference type="Proteomes" id="UP001530293">
    <property type="component" value="Unassembled WGS sequence"/>
</dbReference>
<feature type="domain" description="Conserved Oligomeric Golgi complex subunit 6 C-terminal" evidence="2">
    <location>
        <begin position="599"/>
        <end position="897"/>
    </location>
</feature>
<organism evidence="3 4">
    <name type="scientific">Discostella pseudostelligera</name>
    <dbReference type="NCBI Taxonomy" id="259834"/>
    <lineage>
        <taxon>Eukaryota</taxon>
        <taxon>Sar</taxon>
        <taxon>Stramenopiles</taxon>
        <taxon>Ochrophyta</taxon>
        <taxon>Bacillariophyta</taxon>
        <taxon>Coscinodiscophyceae</taxon>
        <taxon>Thalassiosirophycidae</taxon>
        <taxon>Stephanodiscales</taxon>
        <taxon>Stephanodiscaceae</taxon>
        <taxon>Discostella</taxon>
    </lineage>
</organism>
<feature type="compositionally biased region" description="Acidic residues" evidence="1">
    <location>
        <begin position="524"/>
        <end position="534"/>
    </location>
</feature>
<accession>A0ABD3MYB2</accession>
<gene>
    <name evidence="3" type="ORF">ACHAWU_005436</name>
</gene>
<dbReference type="EMBL" id="JALLBG020000070">
    <property type="protein sequence ID" value="KAL3767978.1"/>
    <property type="molecule type" value="Genomic_DNA"/>
</dbReference>
<feature type="region of interest" description="Disordered" evidence="1">
    <location>
        <begin position="570"/>
        <end position="594"/>
    </location>
</feature>
<dbReference type="PANTHER" id="PTHR21506:SF0">
    <property type="entry name" value="CONSERVED OLIGOMERIC GOLGI COMPLEX SUBUNIT 6"/>
    <property type="match status" value="1"/>
</dbReference>
<evidence type="ECO:0000259" key="2">
    <source>
        <dbReference type="Pfam" id="PF20653"/>
    </source>
</evidence>
<dbReference type="InterPro" id="IPR048369">
    <property type="entry name" value="COG6_C"/>
</dbReference>
<name>A0ABD3MYB2_9STRA</name>
<keyword evidence="4" id="KW-1185">Reference proteome</keyword>
<protein>
    <recommendedName>
        <fullName evidence="2">Conserved Oligomeric Golgi complex subunit 6 C-terminal domain-containing protein</fullName>
    </recommendedName>
</protein>
<feature type="region of interest" description="Disordered" evidence="1">
    <location>
        <begin position="73"/>
        <end position="94"/>
    </location>
</feature>
<dbReference type="SMART" id="SM01087">
    <property type="entry name" value="COG6"/>
    <property type="match status" value="1"/>
</dbReference>
<evidence type="ECO:0000256" key="1">
    <source>
        <dbReference type="SAM" id="MobiDB-lite"/>
    </source>
</evidence>
<dbReference type="PANTHER" id="PTHR21506">
    <property type="entry name" value="COMPONENT OF OLIGOMERIC GOLGI COMPLEX 6"/>
    <property type="match status" value="1"/>
</dbReference>
<dbReference type="AlphaFoldDB" id="A0ABD3MYB2"/>